<keyword evidence="4" id="KW-0443">Lipid metabolism</keyword>
<evidence type="ECO:0000256" key="1">
    <source>
        <dbReference type="ARBA" id="ARBA00013201"/>
    </source>
</evidence>
<keyword evidence="5" id="KW-0732">Signal</keyword>
<sequence length="375" mass="40472">MLAYIVLAALPLVSALTVPRPNGTYSVGTQITEFVDDSRFINGTHRRIMTTSFFPTGYHSDCLPYLTPYMPKLTADYNAVSYSQLLGATIPNATLEQLQLQVCNTTCSDKRLGHRTWPLTLFSPGLGASRQLYNALAEQLAAMGYIVVTVDTPLQAGIVEYTDGSVLLGNWTELSSNAQFDSALSDRVKDVILVKNKLLIGVGLPSSVKPDPNRVAAWGHSFGGAAAAQVSLEDPSFKAGINFDGTLYGSVVTSGIKQPFLIFTHAGELLPETISSWQSFLQASSRFDKLELRLNGSVHNTFSDAPLLADLAGIAELPGVDAALGQLNGRRVLVVLAAYTDAYFRYAFKGATRVPELLSGPSAKFPEVEFVVDLR</sequence>
<feature type="signal peptide" evidence="5">
    <location>
        <begin position="1"/>
        <end position="15"/>
    </location>
</feature>
<organism evidence="6 7">
    <name type="scientific">Aureobasidium pullulans</name>
    <name type="common">Black yeast</name>
    <name type="synonym">Pullularia pullulans</name>
    <dbReference type="NCBI Taxonomy" id="5580"/>
    <lineage>
        <taxon>Eukaryota</taxon>
        <taxon>Fungi</taxon>
        <taxon>Dikarya</taxon>
        <taxon>Ascomycota</taxon>
        <taxon>Pezizomycotina</taxon>
        <taxon>Dothideomycetes</taxon>
        <taxon>Dothideomycetidae</taxon>
        <taxon>Dothideales</taxon>
        <taxon>Saccotheciaceae</taxon>
        <taxon>Aureobasidium</taxon>
    </lineage>
</organism>
<protein>
    <recommendedName>
        <fullName evidence="1">1-alkyl-2-acetylglycerophosphocholine esterase</fullName>
        <ecNumber evidence="1">3.1.1.47</ecNumber>
    </recommendedName>
</protein>
<comment type="caution">
    <text evidence="6">The sequence shown here is derived from an EMBL/GenBank/DDBJ whole genome shotgun (WGS) entry which is preliminary data.</text>
</comment>
<keyword evidence="2" id="KW-0378">Hydrolase</keyword>
<accession>A0ABR0TVM0</accession>
<evidence type="ECO:0000313" key="7">
    <source>
        <dbReference type="Proteomes" id="UP001341245"/>
    </source>
</evidence>
<dbReference type="Proteomes" id="UP001341245">
    <property type="component" value="Unassembled WGS sequence"/>
</dbReference>
<proteinExistence type="predicted"/>
<dbReference type="PANTHER" id="PTHR10272:SF14">
    <property type="entry name" value="PAF ACETYLHYDROLASE FAMILY PROTEIN"/>
    <property type="match status" value="1"/>
</dbReference>
<dbReference type="Gene3D" id="3.40.50.1820">
    <property type="entry name" value="alpha/beta hydrolase"/>
    <property type="match status" value="1"/>
</dbReference>
<feature type="chain" id="PRO_5045519578" description="1-alkyl-2-acetylglycerophosphocholine esterase" evidence="5">
    <location>
        <begin position="16"/>
        <end position="375"/>
    </location>
</feature>
<dbReference type="Pfam" id="PF03403">
    <property type="entry name" value="PAF-AH_p_II"/>
    <property type="match status" value="2"/>
</dbReference>
<name>A0ABR0TVM0_AURPU</name>
<dbReference type="InterPro" id="IPR029058">
    <property type="entry name" value="AB_hydrolase_fold"/>
</dbReference>
<evidence type="ECO:0000256" key="2">
    <source>
        <dbReference type="ARBA" id="ARBA00022801"/>
    </source>
</evidence>
<keyword evidence="3" id="KW-0442">Lipid degradation</keyword>
<dbReference type="EMBL" id="JASGXD010000001">
    <property type="protein sequence ID" value="KAK6008519.1"/>
    <property type="molecule type" value="Genomic_DNA"/>
</dbReference>
<reference evidence="6 7" key="1">
    <citation type="submission" date="2023-11" db="EMBL/GenBank/DDBJ databases">
        <title>Draft genome sequence and annotation of the polyextremotolerant black yeast-like fungus Aureobasidium pullulans NRRL 62042.</title>
        <authorList>
            <person name="Dielentheis-Frenken M.R.E."/>
            <person name="Wibberg D."/>
            <person name="Blank L.M."/>
            <person name="Tiso T."/>
        </authorList>
    </citation>
    <scope>NUCLEOTIDE SEQUENCE [LARGE SCALE GENOMIC DNA]</scope>
    <source>
        <strain evidence="6 7">NRRL 62042</strain>
    </source>
</reference>
<keyword evidence="7" id="KW-1185">Reference proteome</keyword>
<dbReference type="PANTHER" id="PTHR10272">
    <property type="entry name" value="PLATELET-ACTIVATING FACTOR ACETYLHYDROLASE"/>
    <property type="match status" value="1"/>
</dbReference>
<evidence type="ECO:0000256" key="4">
    <source>
        <dbReference type="ARBA" id="ARBA00023098"/>
    </source>
</evidence>
<evidence type="ECO:0000313" key="6">
    <source>
        <dbReference type="EMBL" id="KAK6008519.1"/>
    </source>
</evidence>
<evidence type="ECO:0000256" key="5">
    <source>
        <dbReference type="SAM" id="SignalP"/>
    </source>
</evidence>
<evidence type="ECO:0000256" key="3">
    <source>
        <dbReference type="ARBA" id="ARBA00022963"/>
    </source>
</evidence>
<dbReference type="SUPFAM" id="SSF53474">
    <property type="entry name" value="alpha/beta-Hydrolases"/>
    <property type="match status" value="1"/>
</dbReference>
<dbReference type="EC" id="3.1.1.47" evidence="1"/>
<gene>
    <name evidence="6" type="ORF">QM012_000422</name>
</gene>